<proteinExistence type="predicted"/>
<dbReference type="Proteomes" id="UP000887565">
    <property type="component" value="Unplaced"/>
</dbReference>
<dbReference type="AlphaFoldDB" id="A0A915J8C4"/>
<sequence>MTLKEKKVMFVRHGPHVCSYIHSNSEMKKIPEFLSATVANCRRSRGNFIDDFFRFYQFRSEKISGFMSPTIGDISRQSATVADFDFLI</sequence>
<name>A0A915J8C4_ROMCU</name>
<protein>
    <submittedName>
        <fullName evidence="2">Uncharacterized protein</fullName>
    </submittedName>
</protein>
<evidence type="ECO:0000313" key="1">
    <source>
        <dbReference type="Proteomes" id="UP000887565"/>
    </source>
</evidence>
<organism evidence="1 2">
    <name type="scientific">Romanomermis culicivorax</name>
    <name type="common">Nematode worm</name>
    <dbReference type="NCBI Taxonomy" id="13658"/>
    <lineage>
        <taxon>Eukaryota</taxon>
        <taxon>Metazoa</taxon>
        <taxon>Ecdysozoa</taxon>
        <taxon>Nematoda</taxon>
        <taxon>Enoplea</taxon>
        <taxon>Dorylaimia</taxon>
        <taxon>Mermithida</taxon>
        <taxon>Mermithoidea</taxon>
        <taxon>Mermithidae</taxon>
        <taxon>Romanomermis</taxon>
    </lineage>
</organism>
<evidence type="ECO:0000313" key="2">
    <source>
        <dbReference type="WBParaSite" id="nRc.2.0.1.t22003-RA"/>
    </source>
</evidence>
<reference evidence="2" key="1">
    <citation type="submission" date="2022-11" db="UniProtKB">
        <authorList>
            <consortium name="WormBaseParasite"/>
        </authorList>
    </citation>
    <scope>IDENTIFICATION</scope>
</reference>
<dbReference type="WBParaSite" id="nRc.2.0.1.t22003-RA">
    <property type="protein sequence ID" value="nRc.2.0.1.t22003-RA"/>
    <property type="gene ID" value="nRc.2.0.1.g22003"/>
</dbReference>
<keyword evidence="1" id="KW-1185">Reference proteome</keyword>
<accession>A0A915J8C4</accession>